<dbReference type="Pfam" id="PF13660">
    <property type="entry name" value="DUF4147"/>
    <property type="match status" value="1"/>
</dbReference>
<evidence type="ECO:0000313" key="12">
    <source>
        <dbReference type="Proteomes" id="UP001497497"/>
    </source>
</evidence>
<dbReference type="Gene3D" id="3.40.50.10180">
    <property type="entry name" value="Glycerate kinase, MOFRL-like N-terminal domain"/>
    <property type="match status" value="1"/>
</dbReference>
<sequence length="605" mass="66820">MSFFKYIQVIGSKRLSVAPQLFRVFSNSLKNCMQTSCGIQSFLPELRSSSTCRSFSISAPRNYEVAVNHNPKDHGSESDLKQEAVDIFKTAIRAVRPKVMIEKVLQYNRITSTLNVEEKSYKINRNVFVVGFGEAVLGMARAVEDVLGDNLVNGIVSIPQGMQEEMKSNELAREMFLSPTSKIQVFEGTSKLAGDEPSHSAAKAIQSLISNLSETDLLIVVLSEGGTMLCPSPYPQITLEELFQVNQLLTRNGASKRELNIVCKNIEVLKGGGLAKHAEPAKVVSLILSSVIGDAVDLIASGPTYPNQPTPHHCVEILMRLHIWDKTPESIRKFLEKEIKQLNMEQNLTGHKSAQKKAQQDKILSNVQNVIVGNNSIACEAASNRAAELGYLPLVLTTELTGEAKALGYLYLKLAKFIMFCYDRRASWEPNPELTMLELELVASGIKKKWINYIANSVDKAHNMNKDICIIAGGDTVVHVSGSGQGGKCMESALAAAIQMHEEFREKKLNVSESDMCFLMGDSDGHDGVTKMAGAIIDQEFLDKVQESGLDMKKYLSNNDSFTFFNNVNNGKNLICTNLTGTDIMNMLVILVRQPKDVKYQYSTS</sequence>
<feature type="domain" description="MOFRL-associated" evidence="10">
    <location>
        <begin position="84"/>
        <end position="336"/>
    </location>
</feature>
<dbReference type="InterPro" id="IPR039760">
    <property type="entry name" value="MOFRL_protein"/>
</dbReference>
<dbReference type="Gene3D" id="3.40.1480.10">
    <property type="entry name" value="MOFRL domain"/>
    <property type="match status" value="2"/>
</dbReference>
<dbReference type="GO" id="GO:0008887">
    <property type="term" value="F:glycerate kinase activity"/>
    <property type="evidence" value="ECO:0007669"/>
    <property type="project" value="UniProtKB-EC"/>
</dbReference>
<keyword evidence="8" id="KW-0067">ATP-binding</keyword>
<evidence type="ECO:0000256" key="3">
    <source>
        <dbReference type="ARBA" id="ARBA00012101"/>
    </source>
</evidence>
<protein>
    <recommendedName>
        <fullName evidence="4">Glycerate kinase</fullName>
        <ecNumber evidence="3">2.7.1.31</ecNumber>
    </recommendedName>
</protein>
<dbReference type="Pfam" id="PF05161">
    <property type="entry name" value="MOFRL"/>
    <property type="match status" value="1"/>
</dbReference>
<dbReference type="EC" id="2.7.1.31" evidence="3"/>
<organism evidence="11 12">
    <name type="scientific">Lymnaea stagnalis</name>
    <name type="common">Great pond snail</name>
    <name type="synonym">Helix stagnalis</name>
    <dbReference type="NCBI Taxonomy" id="6523"/>
    <lineage>
        <taxon>Eukaryota</taxon>
        <taxon>Metazoa</taxon>
        <taxon>Spiralia</taxon>
        <taxon>Lophotrochozoa</taxon>
        <taxon>Mollusca</taxon>
        <taxon>Gastropoda</taxon>
        <taxon>Heterobranchia</taxon>
        <taxon>Euthyneura</taxon>
        <taxon>Panpulmonata</taxon>
        <taxon>Hygrophila</taxon>
        <taxon>Lymnaeoidea</taxon>
        <taxon>Lymnaeidae</taxon>
        <taxon>Lymnaea</taxon>
    </lineage>
</organism>
<dbReference type="AlphaFoldDB" id="A0AAV2IMY4"/>
<comment type="similarity">
    <text evidence="2">Belongs to the glycerate kinase type-2 family.</text>
</comment>
<evidence type="ECO:0000256" key="8">
    <source>
        <dbReference type="ARBA" id="ARBA00022840"/>
    </source>
</evidence>
<dbReference type="Proteomes" id="UP001497497">
    <property type="component" value="Unassembled WGS sequence"/>
</dbReference>
<dbReference type="PANTHER" id="PTHR12227">
    <property type="entry name" value="GLYCERATE KINASE"/>
    <property type="match status" value="1"/>
</dbReference>
<keyword evidence="6" id="KW-0547">Nucleotide-binding</keyword>
<keyword evidence="12" id="KW-1185">Reference proteome</keyword>
<gene>
    <name evidence="11" type="ORF">GSLYS_00021821001</name>
</gene>
<dbReference type="GO" id="GO:0005524">
    <property type="term" value="F:ATP binding"/>
    <property type="evidence" value="ECO:0007669"/>
    <property type="project" value="UniProtKB-KW"/>
</dbReference>
<proteinExistence type="inferred from homology"/>
<feature type="domain" description="MOFRL" evidence="9">
    <location>
        <begin position="468"/>
        <end position="586"/>
    </location>
</feature>
<dbReference type="InterPro" id="IPR037035">
    <property type="entry name" value="GK-like_C_sf"/>
</dbReference>
<evidence type="ECO:0000313" key="11">
    <source>
        <dbReference type="EMBL" id="CAL1548504.1"/>
    </source>
</evidence>
<evidence type="ECO:0000259" key="10">
    <source>
        <dbReference type="Pfam" id="PF13660"/>
    </source>
</evidence>
<keyword evidence="7" id="KW-0418">Kinase</keyword>
<dbReference type="PANTHER" id="PTHR12227:SF0">
    <property type="entry name" value="GLYCERATE KINASE"/>
    <property type="match status" value="1"/>
</dbReference>
<accession>A0AAV2IMY4</accession>
<evidence type="ECO:0000256" key="5">
    <source>
        <dbReference type="ARBA" id="ARBA00022679"/>
    </source>
</evidence>
<dbReference type="InterPro" id="IPR025286">
    <property type="entry name" value="MOFRL_assoc_dom"/>
</dbReference>
<evidence type="ECO:0000256" key="1">
    <source>
        <dbReference type="ARBA" id="ARBA00000694"/>
    </source>
</evidence>
<evidence type="ECO:0000259" key="9">
    <source>
        <dbReference type="Pfam" id="PF05161"/>
    </source>
</evidence>
<reference evidence="11 12" key="1">
    <citation type="submission" date="2024-04" db="EMBL/GenBank/DDBJ databases">
        <authorList>
            <consortium name="Genoscope - CEA"/>
            <person name="William W."/>
        </authorList>
    </citation>
    <scope>NUCLEOTIDE SEQUENCE [LARGE SCALE GENOMIC DNA]</scope>
</reference>
<evidence type="ECO:0000256" key="4">
    <source>
        <dbReference type="ARBA" id="ARBA00020720"/>
    </source>
</evidence>
<dbReference type="InterPro" id="IPR007835">
    <property type="entry name" value="MOFRL"/>
</dbReference>
<comment type="catalytic activity">
    <reaction evidence="1">
        <text>(R)-glycerate + ATP = (2R)-3-phosphoglycerate + ADP + H(+)</text>
        <dbReference type="Rhea" id="RHEA:23516"/>
        <dbReference type="ChEBI" id="CHEBI:15378"/>
        <dbReference type="ChEBI" id="CHEBI:16659"/>
        <dbReference type="ChEBI" id="CHEBI:30616"/>
        <dbReference type="ChEBI" id="CHEBI:58272"/>
        <dbReference type="ChEBI" id="CHEBI:456216"/>
        <dbReference type="EC" id="2.7.1.31"/>
    </reaction>
</comment>
<keyword evidence="5" id="KW-0808">Transferase</keyword>
<evidence type="ECO:0000256" key="7">
    <source>
        <dbReference type="ARBA" id="ARBA00022777"/>
    </source>
</evidence>
<evidence type="ECO:0000256" key="2">
    <source>
        <dbReference type="ARBA" id="ARBA00005393"/>
    </source>
</evidence>
<dbReference type="SUPFAM" id="SSF82544">
    <property type="entry name" value="GckA/TtuD-like"/>
    <property type="match status" value="1"/>
</dbReference>
<name>A0AAV2IMY4_LYMST</name>
<comment type="caution">
    <text evidence="11">The sequence shown here is derived from an EMBL/GenBank/DDBJ whole genome shotgun (WGS) entry which is preliminary data.</text>
</comment>
<dbReference type="GO" id="GO:0005737">
    <property type="term" value="C:cytoplasm"/>
    <property type="evidence" value="ECO:0007669"/>
    <property type="project" value="TreeGrafter"/>
</dbReference>
<dbReference type="EMBL" id="CAXITT010001386">
    <property type="protein sequence ID" value="CAL1548504.1"/>
    <property type="molecule type" value="Genomic_DNA"/>
</dbReference>
<dbReference type="FunFam" id="3.40.50.10180:FF:000001">
    <property type="entry name" value="Glycerate kinase"/>
    <property type="match status" value="1"/>
</dbReference>
<dbReference type="InterPro" id="IPR038614">
    <property type="entry name" value="GK_N_sf"/>
</dbReference>
<evidence type="ECO:0000256" key="6">
    <source>
        <dbReference type="ARBA" id="ARBA00022741"/>
    </source>
</evidence>